<accession>A0A1B1NFH4</accession>
<dbReference type="Pfam" id="PF10117">
    <property type="entry name" value="McrBC"/>
    <property type="match status" value="1"/>
</dbReference>
<evidence type="ECO:0000313" key="2">
    <source>
        <dbReference type="Proteomes" id="UP000092482"/>
    </source>
</evidence>
<dbReference type="STRING" id="1758689.SGUI_2719"/>
<organism evidence="1 2">
    <name type="scientific">Serinicoccus hydrothermalis</name>
    <dbReference type="NCBI Taxonomy" id="1758689"/>
    <lineage>
        <taxon>Bacteria</taxon>
        <taxon>Bacillati</taxon>
        <taxon>Actinomycetota</taxon>
        <taxon>Actinomycetes</taxon>
        <taxon>Micrococcales</taxon>
        <taxon>Ornithinimicrobiaceae</taxon>
        <taxon>Serinicoccus</taxon>
    </lineage>
</organism>
<dbReference type="EMBL" id="CP014989">
    <property type="protein sequence ID" value="ANS80115.1"/>
    <property type="molecule type" value="Genomic_DNA"/>
</dbReference>
<dbReference type="OrthoDB" id="5148566at2"/>
<protein>
    <submittedName>
        <fullName evidence="1">McrBC 5-methylcytosine restriction system component-like</fullName>
    </submittedName>
</protein>
<dbReference type="Proteomes" id="UP000092482">
    <property type="component" value="Chromosome"/>
</dbReference>
<dbReference type="REBASE" id="153061">
    <property type="entry name" value="SspJLT9McrBCP"/>
</dbReference>
<dbReference type="InterPro" id="IPR019292">
    <property type="entry name" value="McrC"/>
</dbReference>
<gene>
    <name evidence="1" type="ORF">SGUI_2719</name>
</gene>
<dbReference type="KEGG" id="serj:SGUI_2719"/>
<evidence type="ECO:0000313" key="1">
    <source>
        <dbReference type="EMBL" id="ANS80115.1"/>
    </source>
</evidence>
<keyword evidence="2" id="KW-1185">Reference proteome</keyword>
<reference evidence="1 2" key="1">
    <citation type="submission" date="2016-03" db="EMBL/GenBank/DDBJ databases">
        <title>Shallow-sea hydrothermal system.</title>
        <authorList>
            <person name="Tang K."/>
        </authorList>
    </citation>
    <scope>NUCLEOTIDE SEQUENCE [LARGE SCALE GENOMIC DNA]</scope>
    <source>
        <strain evidence="1 2">JLT9</strain>
    </source>
</reference>
<dbReference type="PANTHER" id="PTHR38733:SF1">
    <property type="entry name" value="TYPE IV METHYL-DIRECTED RESTRICTION ENZYME ECOKMCRBC"/>
    <property type="match status" value="1"/>
</dbReference>
<dbReference type="PANTHER" id="PTHR38733">
    <property type="entry name" value="PROTEIN MCRC"/>
    <property type="match status" value="1"/>
</dbReference>
<dbReference type="RefSeq" id="WP_066641270.1">
    <property type="nucleotide sequence ID" value="NZ_CP014989.1"/>
</dbReference>
<name>A0A1B1NFH4_9MICO</name>
<dbReference type="AlphaFoldDB" id="A0A1B1NFH4"/>
<proteinExistence type="predicted"/>
<sequence length="398" mass="44155">MTRLELEAWGATQATGLDQSDVRALAASRAVDVSPGWQAGTWTVRASSFVGVLRAGETEIRIRPRIPVARLLYLLGYAQNPRVWTEDPVDLDDQPDLWPAMAQVFVRQAEKATERGILQGYRTEESALPVLRGRLRAADQLRTRAGIATPLELRYDEYDVDVPENQILRAAAERLLKSPDHPPVIVRRLRHLISRLHDVGRLVPGQRLPHVTQSRLNQHYQPALTLARMVLATRSIDIANAGVRATGFLVNMNTAFEDFVTTALTQALQTSGGRCAPQDQSHPMDEDGAIRLRPDLVWYAPSGAVRAVVDAKYKAESPAGFPYADLYQLLAYCTATALRIGHLVYAEGDADQSPVMVRNSDIVIRRHVLQLHRPVPELQAQVATLARDIAHQGDFSAR</sequence>